<keyword evidence="4" id="KW-1185">Reference proteome</keyword>
<proteinExistence type="inferred from homology"/>
<dbReference type="AlphaFoldDB" id="A0A3D9ZTC1"/>
<evidence type="ECO:0000256" key="2">
    <source>
        <dbReference type="SAM" id="MobiDB-lite"/>
    </source>
</evidence>
<dbReference type="EMBL" id="QUMQ01000001">
    <property type="protein sequence ID" value="REG00408.1"/>
    <property type="molecule type" value="Genomic_DNA"/>
</dbReference>
<evidence type="ECO:0000313" key="4">
    <source>
        <dbReference type="Proteomes" id="UP000256913"/>
    </source>
</evidence>
<protein>
    <submittedName>
        <fullName evidence="3">Putative alkaline shock family protein YloU</fullName>
    </submittedName>
</protein>
<dbReference type="Pfam" id="PF03780">
    <property type="entry name" value="Asp23"/>
    <property type="match status" value="1"/>
</dbReference>
<dbReference type="OrthoDB" id="9808942at2"/>
<dbReference type="RefSeq" id="WP_116071914.1">
    <property type="nucleotide sequence ID" value="NZ_BONB01000081.1"/>
</dbReference>
<sequence>MTQTASRTDQGSAEQHLRGGGHNGGQITVADGVVQKIAAMAAREVSGVYAMGSGTARTVGAMKDIIPGASASSGQGVGVEVGQNEAAVDLDIVVEYGVSANELGRGIQRNVKSSVERMTGLDVIEVNVNINDVHLPDDPEGMSSGQGSGSLSSSTTTGRSGESRVS</sequence>
<reference evidence="3 4" key="1">
    <citation type="submission" date="2018-08" db="EMBL/GenBank/DDBJ databases">
        <title>Sequencing the genomes of 1000 actinobacteria strains.</title>
        <authorList>
            <person name="Klenk H.-P."/>
        </authorList>
    </citation>
    <scope>NUCLEOTIDE SEQUENCE [LARGE SCALE GENOMIC DNA]</scope>
    <source>
        <strain evidence="3 4">DSM 44099</strain>
    </source>
</reference>
<feature type="compositionally biased region" description="Polar residues" evidence="2">
    <location>
        <begin position="1"/>
        <end position="13"/>
    </location>
</feature>
<gene>
    <name evidence="3" type="ORF">DFJ67_6461</name>
</gene>
<name>A0A3D9ZTC1_9ACTN</name>
<dbReference type="PANTHER" id="PTHR34297">
    <property type="entry name" value="HYPOTHETICAL CYTOSOLIC PROTEIN-RELATED"/>
    <property type="match status" value="1"/>
</dbReference>
<comment type="caution">
    <text evidence="3">The sequence shown here is derived from an EMBL/GenBank/DDBJ whole genome shotgun (WGS) entry which is preliminary data.</text>
</comment>
<evidence type="ECO:0000313" key="3">
    <source>
        <dbReference type="EMBL" id="REG00408.1"/>
    </source>
</evidence>
<comment type="similarity">
    <text evidence="1">Belongs to the asp23 family.</text>
</comment>
<dbReference type="Proteomes" id="UP000256913">
    <property type="component" value="Unassembled WGS sequence"/>
</dbReference>
<dbReference type="InterPro" id="IPR005531">
    <property type="entry name" value="Asp23"/>
</dbReference>
<organism evidence="3 4">
    <name type="scientific">Asanoa ferruginea</name>
    <dbReference type="NCBI Taxonomy" id="53367"/>
    <lineage>
        <taxon>Bacteria</taxon>
        <taxon>Bacillati</taxon>
        <taxon>Actinomycetota</taxon>
        <taxon>Actinomycetes</taxon>
        <taxon>Micromonosporales</taxon>
        <taxon>Micromonosporaceae</taxon>
        <taxon>Asanoa</taxon>
    </lineage>
</organism>
<accession>A0A3D9ZTC1</accession>
<feature type="compositionally biased region" description="Low complexity" evidence="2">
    <location>
        <begin position="141"/>
        <end position="160"/>
    </location>
</feature>
<evidence type="ECO:0000256" key="1">
    <source>
        <dbReference type="ARBA" id="ARBA00005721"/>
    </source>
</evidence>
<feature type="region of interest" description="Disordered" evidence="2">
    <location>
        <begin position="132"/>
        <end position="166"/>
    </location>
</feature>
<dbReference type="PANTHER" id="PTHR34297:SF3">
    <property type="entry name" value="ALKALINE SHOCK PROTEIN 23"/>
    <property type="match status" value="1"/>
</dbReference>
<feature type="region of interest" description="Disordered" evidence="2">
    <location>
        <begin position="1"/>
        <end position="25"/>
    </location>
</feature>